<evidence type="ECO:0000313" key="1">
    <source>
        <dbReference type="EMBL" id="SHL42654.1"/>
    </source>
</evidence>
<dbReference type="Proteomes" id="UP000189935">
    <property type="component" value="Chromosome I"/>
</dbReference>
<dbReference type="AlphaFoldDB" id="A0A1M7AIS7"/>
<reference evidence="1 2" key="1">
    <citation type="submission" date="2016-11" db="EMBL/GenBank/DDBJ databases">
        <authorList>
            <person name="Jaros S."/>
            <person name="Januszkiewicz K."/>
            <person name="Wedrychowicz H."/>
        </authorList>
    </citation>
    <scope>NUCLEOTIDE SEQUENCE [LARGE SCALE GENOMIC DNA]</scope>
    <source>
        <strain evidence="1 2">GAS499</strain>
    </source>
</reference>
<gene>
    <name evidence="1" type="ORF">SAMN05444159_5874</name>
</gene>
<organism evidence="1 2">
    <name type="scientific">Bradyrhizobium lablabi</name>
    <dbReference type="NCBI Taxonomy" id="722472"/>
    <lineage>
        <taxon>Bacteria</taxon>
        <taxon>Pseudomonadati</taxon>
        <taxon>Pseudomonadota</taxon>
        <taxon>Alphaproteobacteria</taxon>
        <taxon>Hyphomicrobiales</taxon>
        <taxon>Nitrobacteraceae</taxon>
        <taxon>Bradyrhizobium</taxon>
    </lineage>
</organism>
<evidence type="ECO:0000313" key="2">
    <source>
        <dbReference type="Proteomes" id="UP000189935"/>
    </source>
</evidence>
<proteinExistence type="predicted"/>
<name>A0A1M7AIS7_9BRAD</name>
<sequence>MLRVTRLRLASADIIDARVEIAPMPDNPAAPSCRLSLVTASAILPLTIGYEPDHARYSAIRDVVLEAVFGDGQKPAAPDPARMPVKEGRIVDAVAMLRTRDGLDASTNCATHLTPDLSFRSPGSPTSGALS</sequence>
<dbReference type="EMBL" id="LT670844">
    <property type="protein sequence ID" value="SHL42654.1"/>
    <property type="molecule type" value="Genomic_DNA"/>
</dbReference>
<accession>A0A1M7AIS7</accession>
<protein>
    <submittedName>
        <fullName evidence="1">Uncharacterized protein</fullName>
    </submittedName>
</protein>